<accession>A0AAV2C7F4</accession>
<feature type="compositionally biased region" description="Basic and acidic residues" evidence="1">
    <location>
        <begin position="190"/>
        <end position="199"/>
    </location>
</feature>
<feature type="transmembrane region" description="Helical" evidence="2">
    <location>
        <begin position="54"/>
        <end position="75"/>
    </location>
</feature>
<evidence type="ECO:0008006" key="5">
    <source>
        <dbReference type="Google" id="ProtNLM"/>
    </source>
</evidence>
<sequence>MARKLCSAAMKLAAKEVIQYVERVLFWIERIAFFTLTCFLLIRLSDSNKSLQPGFFHGLVSMVAIIVFFQGWFFVRYLYKTRPETIGVRKAYNLMNSVLPSIPPFDALQFFESLCIIIHLQTIVFLTTIPPSFTWEPDLVLALASFTGLCVATFATRFCTLPSAHYDDEDRYGEDWTAVLKARQHCDNDIDRNKAKGGDGGRAPSSGEVVREKTEEGLLGDRVLIAWQEEVSLIRAELSEATAVVEHLRRRNVPSPS</sequence>
<keyword evidence="4" id="KW-1185">Reference proteome</keyword>
<feature type="region of interest" description="Disordered" evidence="1">
    <location>
        <begin position="190"/>
        <end position="214"/>
    </location>
</feature>
<evidence type="ECO:0000313" key="4">
    <source>
        <dbReference type="Proteomes" id="UP001497516"/>
    </source>
</evidence>
<dbReference type="Proteomes" id="UP001497516">
    <property type="component" value="Chromosome 1"/>
</dbReference>
<name>A0AAV2C7F4_9ROSI</name>
<dbReference type="EMBL" id="OZ034813">
    <property type="protein sequence ID" value="CAL1352121.1"/>
    <property type="molecule type" value="Genomic_DNA"/>
</dbReference>
<feature type="transmembrane region" description="Helical" evidence="2">
    <location>
        <begin position="139"/>
        <end position="158"/>
    </location>
</feature>
<evidence type="ECO:0000313" key="3">
    <source>
        <dbReference type="EMBL" id="CAL1352121.1"/>
    </source>
</evidence>
<dbReference type="AlphaFoldDB" id="A0AAV2C7F4"/>
<keyword evidence="2" id="KW-0472">Membrane</keyword>
<keyword evidence="2" id="KW-0812">Transmembrane</keyword>
<feature type="transmembrane region" description="Helical" evidence="2">
    <location>
        <begin position="107"/>
        <end position="127"/>
    </location>
</feature>
<proteinExistence type="predicted"/>
<keyword evidence="2" id="KW-1133">Transmembrane helix</keyword>
<feature type="transmembrane region" description="Helical" evidence="2">
    <location>
        <begin position="24"/>
        <end position="42"/>
    </location>
</feature>
<organism evidence="3 4">
    <name type="scientific">Linum trigynum</name>
    <dbReference type="NCBI Taxonomy" id="586398"/>
    <lineage>
        <taxon>Eukaryota</taxon>
        <taxon>Viridiplantae</taxon>
        <taxon>Streptophyta</taxon>
        <taxon>Embryophyta</taxon>
        <taxon>Tracheophyta</taxon>
        <taxon>Spermatophyta</taxon>
        <taxon>Magnoliopsida</taxon>
        <taxon>eudicotyledons</taxon>
        <taxon>Gunneridae</taxon>
        <taxon>Pentapetalae</taxon>
        <taxon>rosids</taxon>
        <taxon>fabids</taxon>
        <taxon>Malpighiales</taxon>
        <taxon>Linaceae</taxon>
        <taxon>Linum</taxon>
    </lineage>
</organism>
<gene>
    <name evidence="3" type="ORF">LTRI10_LOCUS112</name>
</gene>
<reference evidence="3 4" key="1">
    <citation type="submission" date="2024-04" db="EMBL/GenBank/DDBJ databases">
        <authorList>
            <person name="Fracassetti M."/>
        </authorList>
    </citation>
    <scope>NUCLEOTIDE SEQUENCE [LARGE SCALE GENOMIC DNA]</scope>
</reference>
<evidence type="ECO:0000256" key="1">
    <source>
        <dbReference type="SAM" id="MobiDB-lite"/>
    </source>
</evidence>
<protein>
    <recommendedName>
        <fullName evidence="5">Transmembrane protein</fullName>
    </recommendedName>
</protein>
<evidence type="ECO:0000256" key="2">
    <source>
        <dbReference type="SAM" id="Phobius"/>
    </source>
</evidence>